<evidence type="ECO:0000313" key="2">
    <source>
        <dbReference type="Proteomes" id="UP000092444"/>
    </source>
</evidence>
<proteinExistence type="predicted"/>
<dbReference type="EnsemblMetazoa" id="GMOY008654-RA">
    <property type="protein sequence ID" value="GMOY008654-PA"/>
    <property type="gene ID" value="GMOY008654"/>
</dbReference>
<dbReference type="Proteomes" id="UP000092444">
    <property type="component" value="Unassembled WGS sequence"/>
</dbReference>
<name>A0A1B0G5Q8_GLOMM</name>
<dbReference type="EMBL" id="CCAG010018753">
    <property type="status" value="NOT_ANNOTATED_CDS"/>
    <property type="molecule type" value="Genomic_DNA"/>
</dbReference>
<protein>
    <submittedName>
        <fullName evidence="1">Uncharacterized protein</fullName>
    </submittedName>
</protein>
<evidence type="ECO:0000313" key="1">
    <source>
        <dbReference type="EnsemblMetazoa" id="GMOY008654-PA"/>
    </source>
</evidence>
<accession>A0A1B0G5Q8</accession>
<reference evidence="1" key="1">
    <citation type="submission" date="2020-05" db="UniProtKB">
        <authorList>
            <consortium name="EnsemblMetazoa"/>
        </authorList>
    </citation>
    <scope>IDENTIFICATION</scope>
    <source>
        <strain evidence="1">Yale</strain>
    </source>
</reference>
<dbReference type="VEuPathDB" id="VectorBase:GMOY008654"/>
<keyword evidence="2" id="KW-1185">Reference proteome</keyword>
<sequence length="89" mass="9763">MLSPIECQYLCIRIQTAVLFIIEIQAYLHAYVLIYKRTCIKCNITTAAIITTATTTIATTTTTTTTITTTTTTTTTSTATTNTITCYVH</sequence>
<dbReference type="AlphaFoldDB" id="A0A1B0G5Q8"/>
<organism evidence="1 2">
    <name type="scientific">Glossina morsitans morsitans</name>
    <name type="common">Savannah tsetse fly</name>
    <dbReference type="NCBI Taxonomy" id="37546"/>
    <lineage>
        <taxon>Eukaryota</taxon>
        <taxon>Metazoa</taxon>
        <taxon>Ecdysozoa</taxon>
        <taxon>Arthropoda</taxon>
        <taxon>Hexapoda</taxon>
        <taxon>Insecta</taxon>
        <taxon>Pterygota</taxon>
        <taxon>Neoptera</taxon>
        <taxon>Endopterygota</taxon>
        <taxon>Diptera</taxon>
        <taxon>Brachycera</taxon>
        <taxon>Muscomorpha</taxon>
        <taxon>Hippoboscoidea</taxon>
        <taxon>Glossinidae</taxon>
        <taxon>Glossina</taxon>
    </lineage>
</organism>